<evidence type="ECO:0000256" key="1">
    <source>
        <dbReference type="SAM" id="MobiDB-lite"/>
    </source>
</evidence>
<reference evidence="2 3" key="1">
    <citation type="submission" date="2019-10" db="EMBL/GenBank/DDBJ databases">
        <title>Genomic analysis of Raineyella sp. CBA3103.</title>
        <authorList>
            <person name="Roh S.W."/>
        </authorList>
    </citation>
    <scope>NUCLEOTIDE SEQUENCE [LARGE SCALE GENOMIC DNA]</scope>
    <source>
        <strain evidence="2 3">CBA3103</strain>
    </source>
</reference>
<gene>
    <name evidence="2" type="ORF">Rai3103_12305</name>
</gene>
<dbReference type="EMBL" id="CP045725">
    <property type="protein sequence ID" value="QGF24313.1"/>
    <property type="molecule type" value="Genomic_DNA"/>
</dbReference>
<dbReference type="InterPro" id="IPR036390">
    <property type="entry name" value="WH_DNA-bd_sf"/>
</dbReference>
<evidence type="ECO:0000313" key="2">
    <source>
        <dbReference type="EMBL" id="QGF24313.1"/>
    </source>
</evidence>
<dbReference type="Proteomes" id="UP000386847">
    <property type="component" value="Chromosome"/>
</dbReference>
<dbReference type="RefSeq" id="WP_153572842.1">
    <property type="nucleotide sequence ID" value="NZ_CP045725.1"/>
</dbReference>
<dbReference type="Gene3D" id="1.10.10.10">
    <property type="entry name" value="Winged helix-like DNA-binding domain superfamily/Winged helix DNA-binding domain"/>
    <property type="match status" value="1"/>
</dbReference>
<keyword evidence="3" id="KW-1185">Reference proteome</keyword>
<protein>
    <submittedName>
        <fullName evidence="2">Uncharacterized protein</fullName>
    </submittedName>
</protein>
<sequence>MRKTEPDADMSATVAMGPLPAAIATPLSSARAAVLAQLAEADGQPLRAQEIAKALGQHVNTTREHLEGLVADHLAEATTEKPRGRGRPATLYRSLPGASMSPIGRQYAALADVLVEQVLESVDNPQQAAFRAGQRWGRKLLDGVPEGAPRRRRWIDSSPRSVSPRSAPPRVSGTCIAVRCWRRLDDIPRLSATCIEGSSRPCSRDWGSLRTCGSSPSASLAPA</sequence>
<accession>A0A5Q2FGS7</accession>
<feature type="compositionally biased region" description="Low complexity" evidence="1">
    <location>
        <begin position="157"/>
        <end position="171"/>
    </location>
</feature>
<name>A0A5Q2FGS7_9ACTN</name>
<evidence type="ECO:0000313" key="3">
    <source>
        <dbReference type="Proteomes" id="UP000386847"/>
    </source>
</evidence>
<feature type="region of interest" description="Disordered" evidence="1">
    <location>
        <begin position="142"/>
        <end position="171"/>
    </location>
</feature>
<proteinExistence type="predicted"/>
<dbReference type="SUPFAM" id="SSF46785">
    <property type="entry name" value="Winged helix' DNA-binding domain"/>
    <property type="match status" value="1"/>
</dbReference>
<dbReference type="InterPro" id="IPR036388">
    <property type="entry name" value="WH-like_DNA-bd_sf"/>
</dbReference>
<dbReference type="AlphaFoldDB" id="A0A5Q2FGS7"/>
<organism evidence="2 3">
    <name type="scientific">Raineyella fluvialis</name>
    <dbReference type="NCBI Taxonomy" id="2662261"/>
    <lineage>
        <taxon>Bacteria</taxon>
        <taxon>Bacillati</taxon>
        <taxon>Actinomycetota</taxon>
        <taxon>Actinomycetes</taxon>
        <taxon>Propionibacteriales</taxon>
        <taxon>Propionibacteriaceae</taxon>
        <taxon>Raineyella</taxon>
    </lineage>
</organism>
<dbReference type="KEGG" id="rain:Rai3103_12305"/>